<gene>
    <name evidence="2" type="ORF">EXIGLDRAFT_261806</name>
</gene>
<accession>A0A165DTR0</accession>
<dbReference type="Proteomes" id="UP000077266">
    <property type="component" value="Unassembled WGS sequence"/>
</dbReference>
<evidence type="ECO:0000256" key="1">
    <source>
        <dbReference type="SAM" id="Phobius"/>
    </source>
</evidence>
<dbReference type="InParanoid" id="A0A165DTR0"/>
<keyword evidence="1" id="KW-1133">Transmembrane helix</keyword>
<keyword evidence="1" id="KW-0472">Membrane</keyword>
<evidence type="ECO:0000313" key="2">
    <source>
        <dbReference type="EMBL" id="KZV85333.1"/>
    </source>
</evidence>
<reference evidence="2 3" key="1">
    <citation type="journal article" date="2016" name="Mol. Biol. Evol.">
        <title>Comparative Genomics of Early-Diverging Mushroom-Forming Fungi Provides Insights into the Origins of Lignocellulose Decay Capabilities.</title>
        <authorList>
            <person name="Nagy L.G."/>
            <person name="Riley R."/>
            <person name="Tritt A."/>
            <person name="Adam C."/>
            <person name="Daum C."/>
            <person name="Floudas D."/>
            <person name="Sun H."/>
            <person name="Yadav J.S."/>
            <person name="Pangilinan J."/>
            <person name="Larsson K.H."/>
            <person name="Matsuura K."/>
            <person name="Barry K."/>
            <person name="Labutti K."/>
            <person name="Kuo R."/>
            <person name="Ohm R.A."/>
            <person name="Bhattacharya S.S."/>
            <person name="Shirouzu T."/>
            <person name="Yoshinaga Y."/>
            <person name="Martin F.M."/>
            <person name="Grigoriev I.V."/>
            <person name="Hibbett D.S."/>
        </authorList>
    </citation>
    <scope>NUCLEOTIDE SEQUENCE [LARGE SCALE GENOMIC DNA]</scope>
    <source>
        <strain evidence="2 3">HHB12029</strain>
    </source>
</reference>
<name>A0A165DTR0_EXIGL</name>
<protein>
    <submittedName>
        <fullName evidence="2">Uncharacterized protein</fullName>
    </submittedName>
</protein>
<keyword evidence="3" id="KW-1185">Reference proteome</keyword>
<organism evidence="2 3">
    <name type="scientific">Exidia glandulosa HHB12029</name>
    <dbReference type="NCBI Taxonomy" id="1314781"/>
    <lineage>
        <taxon>Eukaryota</taxon>
        <taxon>Fungi</taxon>
        <taxon>Dikarya</taxon>
        <taxon>Basidiomycota</taxon>
        <taxon>Agaricomycotina</taxon>
        <taxon>Agaricomycetes</taxon>
        <taxon>Auriculariales</taxon>
        <taxon>Exidiaceae</taxon>
        <taxon>Exidia</taxon>
    </lineage>
</organism>
<evidence type="ECO:0000313" key="3">
    <source>
        <dbReference type="Proteomes" id="UP000077266"/>
    </source>
</evidence>
<feature type="transmembrane region" description="Helical" evidence="1">
    <location>
        <begin position="50"/>
        <end position="70"/>
    </location>
</feature>
<proteinExistence type="predicted"/>
<sequence>MRQNERRPVAGARRRPSLQQLTVQHLRITFSPFTRACRVGPSLAAAFPNFSLHSLVCAFPFASTIFLFWVI</sequence>
<dbReference type="AlphaFoldDB" id="A0A165DTR0"/>
<dbReference type="EMBL" id="KV426192">
    <property type="protein sequence ID" value="KZV85333.1"/>
    <property type="molecule type" value="Genomic_DNA"/>
</dbReference>
<keyword evidence="1" id="KW-0812">Transmembrane</keyword>